<protein>
    <submittedName>
        <fullName evidence="1">Uncharacterized protein</fullName>
    </submittedName>
</protein>
<gene>
    <name evidence="1" type="ORF">GLOINDRAFT_341807</name>
</gene>
<evidence type="ECO:0000313" key="1">
    <source>
        <dbReference type="EMBL" id="ESA24159.1"/>
    </source>
</evidence>
<accession>U9UUR6</accession>
<sequence>MSHQIDMTISSFDDRLCSHQMSFHCFESNIRFDIDREQPQYLNIISISGLIGGKYNYRLFNSKFPTVKVRKPRC</sequence>
<name>U9UUR6_RHIID</name>
<dbReference type="EMBL" id="KI274167">
    <property type="protein sequence ID" value="ESA24159.1"/>
    <property type="molecule type" value="Genomic_DNA"/>
</dbReference>
<reference evidence="1" key="1">
    <citation type="submission" date="2013-07" db="EMBL/GenBank/DDBJ databases">
        <title>The genome of an arbuscular mycorrhizal fungus provides insights into the evolution of the oldest plant symbiosis.</title>
        <authorList>
            <consortium name="DOE Joint Genome Institute"/>
            <person name="Tisserant E."/>
            <person name="Malbreil M."/>
            <person name="Kuo A."/>
            <person name="Kohler A."/>
            <person name="Symeonidi A."/>
            <person name="Balestrini R."/>
            <person name="Charron P."/>
            <person name="Duensing N."/>
            <person name="Frei-dit-Frey N."/>
            <person name="Gianinazzi-Pearson V."/>
            <person name="Gilbert B."/>
            <person name="Handa Y."/>
            <person name="Hijri M."/>
            <person name="Kaul R."/>
            <person name="Kawaguchi M."/>
            <person name="Krajinski F."/>
            <person name="Lammers P."/>
            <person name="Lapierre D."/>
            <person name="Masclaux F.G."/>
            <person name="Murat C."/>
            <person name="Morin E."/>
            <person name="Ndikumana S."/>
            <person name="Pagni M."/>
            <person name="Petitpierre D."/>
            <person name="Requena N."/>
            <person name="Rosikiewicz P."/>
            <person name="Riley R."/>
            <person name="Saito K."/>
            <person name="San Clemente H."/>
            <person name="Shapiro H."/>
            <person name="van Tuinen D."/>
            <person name="Becard G."/>
            <person name="Bonfante P."/>
            <person name="Paszkowski U."/>
            <person name="Shachar-Hill Y."/>
            <person name="Young J.P."/>
            <person name="Sanders I.R."/>
            <person name="Henrissat B."/>
            <person name="Rensing S.A."/>
            <person name="Grigoriev I.V."/>
            <person name="Corradi N."/>
            <person name="Roux C."/>
            <person name="Martin F."/>
        </authorList>
    </citation>
    <scope>NUCLEOTIDE SEQUENCE</scope>
    <source>
        <strain evidence="1">DAOM 197198</strain>
    </source>
</reference>
<proteinExistence type="predicted"/>
<dbReference type="AlphaFoldDB" id="U9UUR6"/>
<organism evidence="1">
    <name type="scientific">Rhizophagus irregularis (strain DAOM 181602 / DAOM 197198 / MUCL 43194)</name>
    <name type="common">Arbuscular mycorrhizal fungus</name>
    <name type="synonym">Glomus intraradices</name>
    <dbReference type="NCBI Taxonomy" id="747089"/>
    <lineage>
        <taxon>Eukaryota</taxon>
        <taxon>Fungi</taxon>
        <taxon>Fungi incertae sedis</taxon>
        <taxon>Mucoromycota</taxon>
        <taxon>Glomeromycotina</taxon>
        <taxon>Glomeromycetes</taxon>
        <taxon>Glomerales</taxon>
        <taxon>Glomeraceae</taxon>
        <taxon>Rhizophagus</taxon>
    </lineage>
</organism>
<dbReference type="HOGENOM" id="CLU_2689034_0_0_1"/>